<gene>
    <name evidence="1" type="ORF">DILT_LOCUS18992</name>
</gene>
<proteinExistence type="predicted"/>
<dbReference type="Proteomes" id="UP000281553">
    <property type="component" value="Unassembled WGS sequence"/>
</dbReference>
<evidence type="ECO:0000313" key="1">
    <source>
        <dbReference type="EMBL" id="VDN43094.1"/>
    </source>
</evidence>
<reference evidence="1 2" key="1">
    <citation type="submission" date="2018-11" db="EMBL/GenBank/DDBJ databases">
        <authorList>
            <consortium name="Pathogen Informatics"/>
        </authorList>
    </citation>
    <scope>NUCLEOTIDE SEQUENCE [LARGE SCALE GENOMIC DNA]</scope>
</reference>
<protein>
    <submittedName>
        <fullName evidence="1">Uncharacterized protein</fullName>
    </submittedName>
</protein>
<dbReference type="OrthoDB" id="6274139at2759"/>
<evidence type="ECO:0000313" key="2">
    <source>
        <dbReference type="Proteomes" id="UP000281553"/>
    </source>
</evidence>
<accession>A0A3P7NJS9</accession>
<dbReference type="AlphaFoldDB" id="A0A3P7NJS9"/>
<dbReference type="EMBL" id="UYRU01106690">
    <property type="protein sequence ID" value="VDN43094.1"/>
    <property type="molecule type" value="Genomic_DNA"/>
</dbReference>
<name>A0A3P7NJS9_DIBLA</name>
<keyword evidence="2" id="KW-1185">Reference proteome</keyword>
<organism evidence="1 2">
    <name type="scientific">Dibothriocephalus latus</name>
    <name type="common">Fish tapeworm</name>
    <name type="synonym">Diphyllobothrium latum</name>
    <dbReference type="NCBI Taxonomy" id="60516"/>
    <lineage>
        <taxon>Eukaryota</taxon>
        <taxon>Metazoa</taxon>
        <taxon>Spiralia</taxon>
        <taxon>Lophotrochozoa</taxon>
        <taxon>Platyhelminthes</taxon>
        <taxon>Cestoda</taxon>
        <taxon>Eucestoda</taxon>
        <taxon>Diphyllobothriidea</taxon>
        <taxon>Diphyllobothriidae</taxon>
        <taxon>Dibothriocephalus</taxon>
    </lineage>
</organism>
<sequence length="234" mass="26314">MLTILGNLILQARRRSYTPHSGVKLTPDRSLLLILILSPTIRRFTCGESRLLPIPVRDLVGSSSFPSSCCINTPRSNHNAPKDQFCLQAPQRFWTVFFLLVFGLQFTVLYAHASPLVLGGSQNTSLRNVSLPILAIRHPTLELSLDPPGAQGDRGGRVGRSTLRIISSTNGTVLRLYTERTDFTRAYLTFSEDGQVQLTPNRTAKESKWCHYLFFWGGGETNHCWTVSPFYRKF</sequence>